<dbReference type="GO" id="GO:0005886">
    <property type="term" value="C:plasma membrane"/>
    <property type="evidence" value="ECO:0007669"/>
    <property type="project" value="UniProtKB-SubCell"/>
</dbReference>
<evidence type="ECO:0000256" key="5">
    <source>
        <dbReference type="ARBA" id="ARBA00022692"/>
    </source>
</evidence>
<dbReference type="GO" id="GO:0005243">
    <property type="term" value="F:gap junction channel activity"/>
    <property type="evidence" value="ECO:0007669"/>
    <property type="project" value="TreeGrafter"/>
</dbReference>
<evidence type="ECO:0000256" key="10">
    <source>
        <dbReference type="ARBA" id="ARBA00023136"/>
    </source>
</evidence>
<evidence type="ECO:0000256" key="4">
    <source>
        <dbReference type="ARBA" id="ARBA00022475"/>
    </source>
</evidence>
<evidence type="ECO:0000256" key="11">
    <source>
        <dbReference type="ARBA" id="ARBA00023303"/>
    </source>
</evidence>
<dbReference type="GO" id="GO:0007602">
    <property type="term" value="P:phototransduction"/>
    <property type="evidence" value="ECO:0007669"/>
    <property type="project" value="TreeGrafter"/>
</dbReference>
<evidence type="ECO:0000256" key="2">
    <source>
        <dbReference type="ARBA" id="ARBA00004651"/>
    </source>
</evidence>
<evidence type="ECO:0000256" key="1">
    <source>
        <dbReference type="ARBA" id="ARBA00004610"/>
    </source>
</evidence>
<keyword evidence="4" id="KW-1003">Cell membrane</keyword>
<keyword evidence="3 12" id="KW-0813">Transport</keyword>
<evidence type="ECO:0000313" key="14">
    <source>
        <dbReference type="Proteomes" id="UP001292094"/>
    </source>
</evidence>
<keyword evidence="10 12" id="KW-0472">Membrane</keyword>
<keyword evidence="7" id="KW-0965">Cell junction</keyword>
<dbReference type="PROSITE" id="PS51013">
    <property type="entry name" value="PANNEXIN"/>
    <property type="match status" value="1"/>
</dbReference>
<feature type="transmembrane region" description="Helical" evidence="12">
    <location>
        <begin position="277"/>
        <end position="310"/>
    </location>
</feature>
<evidence type="ECO:0000256" key="6">
    <source>
        <dbReference type="ARBA" id="ARBA00022868"/>
    </source>
</evidence>
<keyword evidence="11 12" id="KW-0407">Ion channel</keyword>
<dbReference type="GO" id="GO:0034220">
    <property type="term" value="P:monoatomic ion transmembrane transport"/>
    <property type="evidence" value="ECO:0007669"/>
    <property type="project" value="UniProtKB-KW"/>
</dbReference>
<evidence type="ECO:0000256" key="12">
    <source>
        <dbReference type="RuleBase" id="RU010713"/>
    </source>
</evidence>
<name>A0AAE1TZT6_9EUCA</name>
<dbReference type="EMBL" id="JAWZYT010002479">
    <property type="protein sequence ID" value="KAK4304112.1"/>
    <property type="molecule type" value="Genomic_DNA"/>
</dbReference>
<evidence type="ECO:0000256" key="9">
    <source>
        <dbReference type="ARBA" id="ARBA00023065"/>
    </source>
</evidence>
<evidence type="ECO:0000256" key="7">
    <source>
        <dbReference type="ARBA" id="ARBA00022949"/>
    </source>
</evidence>
<keyword evidence="5 12" id="KW-0812">Transmembrane</keyword>
<gene>
    <name evidence="12" type="primary">inx</name>
    <name evidence="13" type="ORF">Pmani_023937</name>
</gene>
<reference evidence="13" key="1">
    <citation type="submission" date="2023-11" db="EMBL/GenBank/DDBJ databases">
        <title>Genome assemblies of two species of porcelain crab, Petrolisthes cinctipes and Petrolisthes manimaculis (Anomura: Porcellanidae).</title>
        <authorList>
            <person name="Angst P."/>
        </authorList>
    </citation>
    <scope>NUCLEOTIDE SEQUENCE</scope>
    <source>
        <strain evidence="13">PB745_02</strain>
        <tissue evidence="13">Gill</tissue>
    </source>
</reference>
<dbReference type="AlphaFoldDB" id="A0AAE1TZT6"/>
<feature type="transmembrane region" description="Helical" evidence="12">
    <location>
        <begin position="30"/>
        <end position="48"/>
    </location>
</feature>
<dbReference type="PRINTS" id="PR01262">
    <property type="entry name" value="INNEXIN"/>
</dbReference>
<proteinExistence type="inferred from homology"/>
<dbReference type="PANTHER" id="PTHR11893:SF41">
    <property type="entry name" value="INNEXIN INX2"/>
    <property type="match status" value="1"/>
</dbReference>
<dbReference type="Pfam" id="PF00876">
    <property type="entry name" value="Innexin"/>
    <property type="match status" value="1"/>
</dbReference>
<comment type="similarity">
    <text evidence="12">Belongs to the pannexin family.</text>
</comment>
<keyword evidence="8 12" id="KW-1133">Transmembrane helix</keyword>
<evidence type="ECO:0000256" key="3">
    <source>
        <dbReference type="ARBA" id="ARBA00022448"/>
    </source>
</evidence>
<evidence type="ECO:0000313" key="13">
    <source>
        <dbReference type="EMBL" id="KAK4304112.1"/>
    </source>
</evidence>
<evidence type="ECO:0000256" key="8">
    <source>
        <dbReference type="ARBA" id="ARBA00022989"/>
    </source>
</evidence>
<feature type="transmembrane region" description="Helical" evidence="12">
    <location>
        <begin position="184"/>
        <end position="205"/>
    </location>
</feature>
<accession>A0AAE1TZT6</accession>
<comment type="subcellular location">
    <subcellularLocation>
        <location evidence="1">Cell junction</location>
        <location evidence="1">Gap junction</location>
    </subcellularLocation>
    <subcellularLocation>
        <location evidence="2 12">Cell membrane</location>
        <topology evidence="2 12">Multi-pass membrane protein</topology>
    </subcellularLocation>
</comment>
<comment type="caution">
    <text evidence="13">The sequence shown here is derived from an EMBL/GenBank/DDBJ whole genome shotgun (WGS) entry which is preliminary data.</text>
</comment>
<dbReference type="InterPro" id="IPR000990">
    <property type="entry name" value="Innexin"/>
</dbReference>
<dbReference type="Proteomes" id="UP001292094">
    <property type="component" value="Unassembled WGS sequence"/>
</dbReference>
<dbReference type="GO" id="GO:0005921">
    <property type="term" value="C:gap junction"/>
    <property type="evidence" value="ECO:0007669"/>
    <property type="project" value="UniProtKB-SubCell"/>
</dbReference>
<feature type="transmembrane region" description="Helical" evidence="12">
    <location>
        <begin position="110"/>
        <end position="132"/>
    </location>
</feature>
<keyword evidence="6" id="KW-0303">Gap junction</keyword>
<dbReference type="PANTHER" id="PTHR11893">
    <property type="entry name" value="INNEXIN"/>
    <property type="match status" value="1"/>
</dbReference>
<comment type="function">
    <text evidence="12">Structural component of the gap junctions.</text>
</comment>
<keyword evidence="9 12" id="KW-0406">Ion transport</keyword>
<sequence>MVFKAISSLKIKVELKPVVDNLVFRLHYRYTYIIFMTSCLLATLYDAIGDKIECITSVDSDSFSDVVNSYCFIMGTFTVDRLHGQKPGVNTAHPGVGPQQPGDELTYHTYYQWVPFVLFIQGVMFYVPHWLWKKSEGGLFRVIIQDLSISDYLGSNLQNYSGRKERFNALSTYITHHMNAHRSWAFKFFLCELLNLCVVVGTLFFTDWFLGGEFLTYGTSVFEVVKLDPENRTDPMSYVFPRMAKCTFKSFGPSGTIQIRDVMCLIATNIINEKIYLFLWVWIVLLTTVTSVWIVYRILTIVLPFFRIFLLKARANSAMSSEVSKVMRMASLSDWFLLYNLAKNMEKTVFSEFIQHLAEDLTPSTDTLPLKDIESKSIL</sequence>
<organism evidence="13 14">
    <name type="scientific">Petrolisthes manimaculis</name>
    <dbReference type="NCBI Taxonomy" id="1843537"/>
    <lineage>
        <taxon>Eukaryota</taxon>
        <taxon>Metazoa</taxon>
        <taxon>Ecdysozoa</taxon>
        <taxon>Arthropoda</taxon>
        <taxon>Crustacea</taxon>
        <taxon>Multicrustacea</taxon>
        <taxon>Malacostraca</taxon>
        <taxon>Eumalacostraca</taxon>
        <taxon>Eucarida</taxon>
        <taxon>Decapoda</taxon>
        <taxon>Pleocyemata</taxon>
        <taxon>Anomura</taxon>
        <taxon>Galatheoidea</taxon>
        <taxon>Porcellanidae</taxon>
        <taxon>Petrolisthes</taxon>
    </lineage>
</organism>
<keyword evidence="14" id="KW-1185">Reference proteome</keyword>
<protein>
    <recommendedName>
        <fullName evidence="12">Innexin</fullName>
    </recommendedName>
</protein>